<sequence length="553" mass="62111">MRPPVVVFVVFGESFLQNEEDQTRSEHDKRSVGWHYDYAIARHPPHHHSIDKQREDTRESDALNNDVDIDGDVGIMLDNKHDDNIVIDDMESEFITPIPFISAINVDIEDVQPTSETTDDEEITSGSGSGEYLLVEDATDKYNSTNDDNDKIWSPETTGDDCEFTLYDLKYQIAIGETLTSRQLYDADPFLWCFSKDKHISFHTPKHRCKNILLAFCNDHSPCDSPPESREIPSGVAGLKKTCWKSFAMGGIFPEGLPVANGQQLLCQRFDRDSLFGKAFGHKNVHYTTLYNTNLRMPVISIASVRSFGDEKWPLAPLMVERGLIQQQTSNLISWIFKDNKKGIVPITEIDNRCDILTSCILGTHQATPSDFEHAGYEPTPLVPPELAGSDLAAQISTYAITNTVPLDQTVVPFWKNVIKGVRNYASSSCNIPYRSYGRDSEEDVQDMPAMHLISGAVVGKDARVKVIGNDVTVPEMIWMAACCSQGEKIQSFGVYTYNSFGQKPAFVSLDKLQLLLQSLYFNTDDVINIELFPAFERVCKDLDNDVSLYVNI</sequence>
<dbReference type="Gene3D" id="3.40.570.10">
    <property type="entry name" value="Extracellular Endonuclease, subunit A"/>
    <property type="match status" value="1"/>
</dbReference>
<proteinExistence type="predicted"/>
<feature type="compositionally biased region" description="Basic and acidic residues" evidence="1">
    <location>
        <begin position="48"/>
        <end position="61"/>
    </location>
</feature>
<dbReference type="SUPFAM" id="SSF54060">
    <property type="entry name" value="His-Me finger endonucleases"/>
    <property type="match status" value="1"/>
</dbReference>
<keyword evidence="3" id="KW-1185">Reference proteome</keyword>
<protein>
    <submittedName>
        <fullName evidence="2">Uncharacterized protein</fullName>
    </submittedName>
</protein>
<evidence type="ECO:0000313" key="3">
    <source>
        <dbReference type="Proteomes" id="UP001164746"/>
    </source>
</evidence>
<dbReference type="PANTHER" id="PTHR21472:SF8">
    <property type="entry name" value="ENDONUCLEASE DOMAIN-CONTAINING 1 PROTEIN"/>
    <property type="match status" value="1"/>
</dbReference>
<accession>A0ABY7DU24</accession>
<dbReference type="Proteomes" id="UP001164746">
    <property type="component" value="Chromosome 4"/>
</dbReference>
<name>A0ABY7DU24_MYAAR</name>
<evidence type="ECO:0000313" key="2">
    <source>
        <dbReference type="EMBL" id="WAR01203.1"/>
    </source>
</evidence>
<dbReference type="InterPro" id="IPR044929">
    <property type="entry name" value="DNA/RNA_non-sp_Endonuclease_sf"/>
</dbReference>
<reference evidence="2" key="1">
    <citation type="submission" date="2022-11" db="EMBL/GenBank/DDBJ databases">
        <title>Centuries of genome instability and evolution in soft-shell clam transmissible cancer (bioRxiv).</title>
        <authorList>
            <person name="Hart S.F.M."/>
            <person name="Yonemitsu M.A."/>
            <person name="Giersch R.M."/>
            <person name="Beal B.F."/>
            <person name="Arriagada G."/>
            <person name="Davis B.W."/>
            <person name="Ostrander E.A."/>
            <person name="Goff S.P."/>
            <person name="Metzger M.J."/>
        </authorList>
    </citation>
    <scope>NUCLEOTIDE SEQUENCE</scope>
    <source>
        <strain evidence="2">MELC-2E11</strain>
        <tissue evidence="2">Siphon/mantle</tissue>
    </source>
</reference>
<organism evidence="2 3">
    <name type="scientific">Mya arenaria</name>
    <name type="common">Soft-shell clam</name>
    <dbReference type="NCBI Taxonomy" id="6604"/>
    <lineage>
        <taxon>Eukaryota</taxon>
        <taxon>Metazoa</taxon>
        <taxon>Spiralia</taxon>
        <taxon>Lophotrochozoa</taxon>
        <taxon>Mollusca</taxon>
        <taxon>Bivalvia</taxon>
        <taxon>Autobranchia</taxon>
        <taxon>Heteroconchia</taxon>
        <taxon>Euheterodonta</taxon>
        <taxon>Imparidentia</taxon>
        <taxon>Neoheterodontei</taxon>
        <taxon>Myida</taxon>
        <taxon>Myoidea</taxon>
        <taxon>Myidae</taxon>
        <taxon>Mya</taxon>
    </lineage>
</organism>
<gene>
    <name evidence="2" type="ORF">MAR_007761</name>
</gene>
<evidence type="ECO:0000256" key="1">
    <source>
        <dbReference type="SAM" id="MobiDB-lite"/>
    </source>
</evidence>
<feature type="region of interest" description="Disordered" evidence="1">
    <location>
        <begin position="44"/>
        <end position="65"/>
    </location>
</feature>
<dbReference type="InterPro" id="IPR044925">
    <property type="entry name" value="His-Me_finger_sf"/>
</dbReference>
<dbReference type="PANTHER" id="PTHR21472">
    <property type="entry name" value="ENDONUCLEASE DOMAIN-CONTAINING 1 PROTEIN ENDOD1"/>
    <property type="match status" value="1"/>
</dbReference>
<dbReference type="InterPro" id="IPR039015">
    <property type="entry name" value="ENDOD1"/>
</dbReference>
<dbReference type="EMBL" id="CP111015">
    <property type="protein sequence ID" value="WAR01203.1"/>
    <property type="molecule type" value="Genomic_DNA"/>
</dbReference>